<dbReference type="InterPro" id="IPR038461">
    <property type="entry name" value="Schlafen_AlbA_2_dom_sf"/>
</dbReference>
<dbReference type="AlphaFoldDB" id="A0AB36IMI6"/>
<comment type="caution">
    <text evidence="2">The sequence shown here is derived from an EMBL/GenBank/DDBJ whole genome shotgun (WGS) entry which is preliminary data.</text>
</comment>
<evidence type="ECO:0000313" key="2">
    <source>
        <dbReference type="EMBL" id="OLV27097.1"/>
    </source>
</evidence>
<dbReference type="PANTHER" id="PTHR30595">
    <property type="entry name" value="GLPR-RELATED TRANSCRIPTIONAL REPRESSOR"/>
    <property type="match status" value="1"/>
</dbReference>
<dbReference type="Proteomes" id="UP000242412">
    <property type="component" value="Unassembled WGS sequence"/>
</dbReference>
<evidence type="ECO:0000313" key="3">
    <source>
        <dbReference type="Proteomes" id="UP000242412"/>
    </source>
</evidence>
<reference evidence="2 3" key="1">
    <citation type="submission" date="2016-11" db="EMBL/GenBank/DDBJ databases">
        <title>Simultaneous identification of Haemophilus influenzae and Haemophilus haemolyticus using TaqMan real-time PCR.</title>
        <authorList>
            <person name="Price E.P."/>
            <person name="Sarovich D.S."/>
            <person name="Harris T.M."/>
            <person name="Spargo J.C."/>
            <person name="Nosworthy E."/>
            <person name="Beissbarth J."/>
            <person name="Chang A.B."/>
            <person name="Smith-Vaughan H.C."/>
        </authorList>
    </citation>
    <scope>NUCLEOTIDE SEQUENCE [LARGE SCALE GENOMIC DNA]</scope>
    <source>
        <strain evidence="2 3">60884 B Hi-2</strain>
    </source>
</reference>
<dbReference type="Gene3D" id="3.30.565.60">
    <property type="match status" value="1"/>
</dbReference>
<dbReference type="InterPro" id="IPR007421">
    <property type="entry name" value="Schlafen_AlbA_2_dom"/>
</dbReference>
<protein>
    <recommendedName>
        <fullName evidence="1">Schlafen AlbA-2 domain-containing protein</fullName>
    </recommendedName>
</protein>
<accession>A0AB36IMI6</accession>
<dbReference type="Pfam" id="PF04326">
    <property type="entry name" value="SLFN_AlbA_2"/>
    <property type="match status" value="1"/>
</dbReference>
<dbReference type="PANTHER" id="PTHR30595:SF6">
    <property type="entry name" value="SCHLAFEN ALBA-2 DOMAIN-CONTAINING PROTEIN"/>
    <property type="match status" value="1"/>
</dbReference>
<evidence type="ECO:0000259" key="1">
    <source>
        <dbReference type="Pfam" id="PF04326"/>
    </source>
</evidence>
<dbReference type="InterPro" id="IPR038475">
    <property type="entry name" value="RecG_C_sf"/>
</dbReference>
<proteinExistence type="predicted"/>
<dbReference type="EMBL" id="MPJJ01000007">
    <property type="protein sequence ID" value="OLV27097.1"/>
    <property type="molecule type" value="Genomic_DNA"/>
</dbReference>
<organism evidence="2 3">
    <name type="scientific">Haemophilus parainfluenzae</name>
    <dbReference type="NCBI Taxonomy" id="729"/>
    <lineage>
        <taxon>Bacteria</taxon>
        <taxon>Pseudomonadati</taxon>
        <taxon>Pseudomonadota</taxon>
        <taxon>Gammaproteobacteria</taxon>
        <taxon>Pasteurellales</taxon>
        <taxon>Pasteurellaceae</taxon>
        <taxon>Haemophilus</taxon>
    </lineage>
</organism>
<feature type="domain" description="Schlafen AlbA-2" evidence="1">
    <location>
        <begin position="5"/>
        <end position="131"/>
    </location>
</feature>
<sequence length="611" mass="69889">MFYQEKEWLEYKKAEKDVPKDFWHTYSAFANTLGGFVIFGISEINNGIENHLVISGVKQAQKIQDDLFSQSRSKEKVSSTLLSNNSVRQFEIDDKTIIVIYVSPAAAAERPVHLNQDPRRSYVRLKTGDHQLQGDELRSFLSSYTQKDADSQILPHSNLDDLSLITLNKYRQQIKAETPDSPLLNLSDEQFVREVNIYKRDLKSNIEGLTYAGLLLFGKGYVIKEYLPHFFFEYYEKSDENERYDFRITDFDLEQGNLFEFYLKVAPRITALGKDTHFKLDSLTRTAENEITKALREALINAIAHADYFNNVRHLKIIKSKNQLSFENAGVMLVDIPLAIAGDRSECRNSLIHNILRRAGLGERQGKGVRDIFINWKNRYFNVPILESQIDHTKLILTFQDGKIATAEENLIACFDEFFSALSPIQKDCLIYIAINEGQTQHKQLAEDIPQYSSRNISLALAALKNKGMLISNGSPRKLVYSLVGFDKHLQAVNPDLLPTKFAKDVAKDTAKDVANTVKDVAKDVEKLPLDNIIPNEFKQLKRKNGNEVRAYLLLLCRDNHIPIKIIAERLNMTERAVQKHIYPLISEGKLEPLFSNNPTHPQQAYKTKSN</sequence>
<dbReference type="Gene3D" id="3.30.950.30">
    <property type="entry name" value="Schlafen, AAA domain"/>
    <property type="match status" value="1"/>
</dbReference>
<name>A0AB36IMI6_HAEPA</name>
<gene>
    <name evidence="2" type="ORF">BSO15_05370</name>
</gene>